<evidence type="ECO:0000256" key="2">
    <source>
        <dbReference type="ARBA" id="ARBA00022475"/>
    </source>
</evidence>
<dbReference type="Gene3D" id="1.20.81.30">
    <property type="entry name" value="Type II secretion system (T2SS), domain F"/>
    <property type="match status" value="1"/>
</dbReference>
<dbReference type="PANTHER" id="PTHR35007:SF1">
    <property type="entry name" value="PILUS ASSEMBLY PROTEIN"/>
    <property type="match status" value="1"/>
</dbReference>
<keyword evidence="4 6" id="KW-1133">Transmembrane helix</keyword>
<dbReference type="InterPro" id="IPR042094">
    <property type="entry name" value="T2SS_GspF_sf"/>
</dbReference>
<sequence>MDTTQIFSLIAIVILVGIFIFRRVRISRKENQEKKKVEQQGAELRKRNIEAIKKRTIGGENLIDYGTYTLSKTEKLKYSLIAAAVIFVVGLIFYDNYIVSGILACLGIFYPKFKRKDLMKKRKDELSLQFKEAISSLASSLAAGQSIENAFRVVLKDLKLLYPDEETYIVKEFNLINRRVENGEIIERAIDDFAKRSDIDDIRNFSDVFITCKRTGGDLVEVIKRTADIITDKIEIQQDIRVLISQKKFESKIMAVAPLGITFFLKVSSPEFVAPLYQFGTFGPVVMTVALICIICGLLISMKIMNIEV</sequence>
<reference evidence="8 9" key="1">
    <citation type="submission" date="2017-07" db="EMBL/GenBank/DDBJ databases">
        <title>Virgibacillus sp. LM2416.</title>
        <authorList>
            <person name="Tak E.J."/>
            <person name="Bae J.-W."/>
        </authorList>
    </citation>
    <scope>NUCLEOTIDE SEQUENCE [LARGE SCALE GENOMIC DNA]</scope>
    <source>
        <strain evidence="8 9">LM2416</strain>
    </source>
</reference>
<dbReference type="AlphaFoldDB" id="A0A220U3I4"/>
<evidence type="ECO:0000313" key="9">
    <source>
        <dbReference type="Proteomes" id="UP000198312"/>
    </source>
</evidence>
<dbReference type="Pfam" id="PF00482">
    <property type="entry name" value="T2SSF"/>
    <property type="match status" value="1"/>
</dbReference>
<dbReference type="RefSeq" id="WP_089062103.1">
    <property type="nucleotide sequence ID" value="NZ_CP022315.1"/>
</dbReference>
<name>A0A220U3I4_9BACI</name>
<proteinExistence type="predicted"/>
<evidence type="ECO:0000256" key="1">
    <source>
        <dbReference type="ARBA" id="ARBA00004651"/>
    </source>
</evidence>
<evidence type="ECO:0000313" key="8">
    <source>
        <dbReference type="EMBL" id="ASK62844.1"/>
    </source>
</evidence>
<dbReference type="KEGG" id="vil:CFK37_12145"/>
<evidence type="ECO:0000256" key="4">
    <source>
        <dbReference type="ARBA" id="ARBA00022989"/>
    </source>
</evidence>
<evidence type="ECO:0000256" key="6">
    <source>
        <dbReference type="SAM" id="Phobius"/>
    </source>
</evidence>
<dbReference type="EMBL" id="CP022315">
    <property type="protein sequence ID" value="ASK62844.1"/>
    <property type="molecule type" value="Genomic_DNA"/>
</dbReference>
<feature type="transmembrane region" description="Helical" evidence="6">
    <location>
        <begin position="98"/>
        <end position="113"/>
    </location>
</feature>
<gene>
    <name evidence="8" type="ORF">CFK37_12145</name>
</gene>
<feature type="transmembrane region" description="Helical" evidence="6">
    <location>
        <begin position="253"/>
        <end position="269"/>
    </location>
</feature>
<organism evidence="8 9">
    <name type="scientific">Virgibacillus phasianinus</name>
    <dbReference type="NCBI Taxonomy" id="2017483"/>
    <lineage>
        <taxon>Bacteria</taxon>
        <taxon>Bacillati</taxon>
        <taxon>Bacillota</taxon>
        <taxon>Bacilli</taxon>
        <taxon>Bacillales</taxon>
        <taxon>Bacillaceae</taxon>
        <taxon>Virgibacillus</taxon>
    </lineage>
</organism>
<keyword evidence="2" id="KW-1003">Cell membrane</keyword>
<accession>A0A220U3I4</accession>
<keyword evidence="5 6" id="KW-0472">Membrane</keyword>
<dbReference type="InterPro" id="IPR018076">
    <property type="entry name" value="T2SS_GspF_dom"/>
</dbReference>
<keyword evidence="9" id="KW-1185">Reference proteome</keyword>
<feature type="domain" description="Type II secretion system protein GspF" evidence="7">
    <location>
        <begin position="134"/>
        <end position="264"/>
    </location>
</feature>
<feature type="transmembrane region" description="Helical" evidence="6">
    <location>
        <begin position="76"/>
        <end position="92"/>
    </location>
</feature>
<dbReference type="PANTHER" id="PTHR35007">
    <property type="entry name" value="INTEGRAL MEMBRANE PROTEIN-RELATED"/>
    <property type="match status" value="1"/>
</dbReference>
<protein>
    <submittedName>
        <fullName evidence="8">Pilus assembly protein TadB</fullName>
    </submittedName>
</protein>
<dbReference type="OrthoDB" id="9796142at2"/>
<feature type="transmembrane region" description="Helical" evidence="6">
    <location>
        <begin position="281"/>
        <end position="300"/>
    </location>
</feature>
<comment type="subcellular location">
    <subcellularLocation>
        <location evidence="1">Cell membrane</location>
        <topology evidence="1">Multi-pass membrane protein</topology>
    </subcellularLocation>
</comment>
<evidence type="ECO:0000256" key="3">
    <source>
        <dbReference type="ARBA" id="ARBA00022692"/>
    </source>
</evidence>
<dbReference type="GO" id="GO:0005886">
    <property type="term" value="C:plasma membrane"/>
    <property type="evidence" value="ECO:0007669"/>
    <property type="project" value="UniProtKB-SubCell"/>
</dbReference>
<evidence type="ECO:0000259" key="7">
    <source>
        <dbReference type="Pfam" id="PF00482"/>
    </source>
</evidence>
<feature type="transmembrane region" description="Helical" evidence="6">
    <location>
        <begin position="6"/>
        <end position="24"/>
    </location>
</feature>
<dbReference type="Proteomes" id="UP000198312">
    <property type="component" value="Chromosome"/>
</dbReference>
<keyword evidence="3 6" id="KW-0812">Transmembrane</keyword>
<evidence type="ECO:0000256" key="5">
    <source>
        <dbReference type="ARBA" id="ARBA00023136"/>
    </source>
</evidence>